<keyword evidence="2" id="KW-1185">Reference proteome</keyword>
<sequence>MSQIPPFQSQSIIQSCKFSLFPCIIYGRFDQVAYGAKSEILSKIRLRKGSHACAEACAAGLVFT</sequence>
<evidence type="ECO:0000313" key="2">
    <source>
        <dbReference type="Proteomes" id="UP001420932"/>
    </source>
</evidence>
<organism evidence="1 2">
    <name type="scientific">Stephania yunnanensis</name>
    <dbReference type="NCBI Taxonomy" id="152371"/>
    <lineage>
        <taxon>Eukaryota</taxon>
        <taxon>Viridiplantae</taxon>
        <taxon>Streptophyta</taxon>
        <taxon>Embryophyta</taxon>
        <taxon>Tracheophyta</taxon>
        <taxon>Spermatophyta</taxon>
        <taxon>Magnoliopsida</taxon>
        <taxon>Ranunculales</taxon>
        <taxon>Menispermaceae</taxon>
        <taxon>Menispermoideae</taxon>
        <taxon>Cissampelideae</taxon>
        <taxon>Stephania</taxon>
    </lineage>
</organism>
<name>A0AAP0HJX7_9MAGN</name>
<reference evidence="1 2" key="1">
    <citation type="submission" date="2024-01" db="EMBL/GenBank/DDBJ databases">
        <title>Genome assemblies of Stephania.</title>
        <authorList>
            <person name="Yang L."/>
        </authorList>
    </citation>
    <scope>NUCLEOTIDE SEQUENCE [LARGE SCALE GENOMIC DNA]</scope>
    <source>
        <strain evidence="1">YNDBR</strain>
        <tissue evidence="1">Leaf</tissue>
    </source>
</reference>
<dbReference type="Proteomes" id="UP001420932">
    <property type="component" value="Unassembled WGS sequence"/>
</dbReference>
<accession>A0AAP0HJX7</accession>
<dbReference type="AlphaFoldDB" id="A0AAP0HJX7"/>
<evidence type="ECO:0000313" key="1">
    <source>
        <dbReference type="EMBL" id="KAK9087121.1"/>
    </source>
</evidence>
<proteinExistence type="predicted"/>
<comment type="caution">
    <text evidence="1">The sequence shown here is derived from an EMBL/GenBank/DDBJ whole genome shotgun (WGS) entry which is preliminary data.</text>
</comment>
<protein>
    <submittedName>
        <fullName evidence="1">Uncharacterized protein</fullName>
    </submittedName>
</protein>
<dbReference type="EMBL" id="JBBNAF010000013">
    <property type="protein sequence ID" value="KAK9087121.1"/>
    <property type="molecule type" value="Genomic_DNA"/>
</dbReference>
<gene>
    <name evidence="1" type="ORF">Syun_029515</name>
</gene>